<accession>A0AAV1I4B1</accession>
<name>A0AAV1I4B1_9CHLO</name>
<proteinExistence type="predicted"/>
<dbReference type="EMBL" id="CAUYUE010000005">
    <property type="protein sequence ID" value="CAK0779428.1"/>
    <property type="molecule type" value="Genomic_DNA"/>
</dbReference>
<comment type="caution">
    <text evidence="2">The sequence shown here is derived from an EMBL/GenBank/DDBJ whole genome shotgun (WGS) entry which is preliminary data.</text>
</comment>
<organism evidence="2 3">
    <name type="scientific">Coccomyxa viridis</name>
    <dbReference type="NCBI Taxonomy" id="1274662"/>
    <lineage>
        <taxon>Eukaryota</taxon>
        <taxon>Viridiplantae</taxon>
        <taxon>Chlorophyta</taxon>
        <taxon>core chlorophytes</taxon>
        <taxon>Trebouxiophyceae</taxon>
        <taxon>Trebouxiophyceae incertae sedis</taxon>
        <taxon>Coccomyxaceae</taxon>
        <taxon>Coccomyxa</taxon>
    </lineage>
</organism>
<dbReference type="AlphaFoldDB" id="A0AAV1I4B1"/>
<evidence type="ECO:0000313" key="3">
    <source>
        <dbReference type="Proteomes" id="UP001314263"/>
    </source>
</evidence>
<evidence type="ECO:0000256" key="1">
    <source>
        <dbReference type="SAM" id="MobiDB-lite"/>
    </source>
</evidence>
<feature type="compositionally biased region" description="Basic and acidic residues" evidence="1">
    <location>
        <begin position="213"/>
        <end position="225"/>
    </location>
</feature>
<evidence type="ECO:0000313" key="2">
    <source>
        <dbReference type="EMBL" id="CAK0779428.1"/>
    </source>
</evidence>
<dbReference type="Proteomes" id="UP001314263">
    <property type="component" value="Unassembled WGS sequence"/>
</dbReference>
<feature type="region of interest" description="Disordered" evidence="1">
    <location>
        <begin position="213"/>
        <end position="232"/>
    </location>
</feature>
<gene>
    <name evidence="2" type="ORF">CVIRNUC_004772</name>
</gene>
<reference evidence="2 3" key="1">
    <citation type="submission" date="2023-10" db="EMBL/GenBank/DDBJ databases">
        <authorList>
            <person name="Maclean D."/>
            <person name="Macfadyen A."/>
        </authorList>
    </citation>
    <scope>NUCLEOTIDE SEQUENCE [LARGE SCALE GENOMIC DNA]</scope>
</reference>
<sequence length="232" mass="24758">MQHTALRSSCRPFAAIQSSHRRPYTAQAGCSSAVGSDRKDEVSLVSTSRRCALLSAALTAGALARGGPANAGLLQDITKNVVRPELGSTDALVMMMDARGMLYELKDLAATPRDSRERFEARRLLPGMAKRIREVGQAAPVVAALIKGTDKERVVSEQYGGSGGDNASTDAVYAAIGNVVTISGRTIRKEAQAQPELSEVAIEKIDELLAKVPEDSKQKAHDFRAQRRAVAA</sequence>
<keyword evidence="3" id="KW-1185">Reference proteome</keyword>
<protein>
    <submittedName>
        <fullName evidence="2">Uncharacterized protein</fullName>
    </submittedName>
</protein>